<name>A0ACD5YGK6_AVESA</name>
<protein>
    <submittedName>
        <fullName evidence="1">Uncharacterized protein</fullName>
    </submittedName>
</protein>
<dbReference type="Proteomes" id="UP001732700">
    <property type="component" value="Chromosome 5D"/>
</dbReference>
<evidence type="ECO:0000313" key="2">
    <source>
        <dbReference type="Proteomes" id="UP001732700"/>
    </source>
</evidence>
<evidence type="ECO:0000313" key="1">
    <source>
        <dbReference type="EnsemblPlants" id="AVESA.00010b.r2.5DG1003930.1.CDS.1"/>
    </source>
</evidence>
<organism evidence="1 2">
    <name type="scientific">Avena sativa</name>
    <name type="common">Oat</name>
    <dbReference type="NCBI Taxonomy" id="4498"/>
    <lineage>
        <taxon>Eukaryota</taxon>
        <taxon>Viridiplantae</taxon>
        <taxon>Streptophyta</taxon>
        <taxon>Embryophyta</taxon>
        <taxon>Tracheophyta</taxon>
        <taxon>Spermatophyta</taxon>
        <taxon>Magnoliopsida</taxon>
        <taxon>Liliopsida</taxon>
        <taxon>Poales</taxon>
        <taxon>Poaceae</taxon>
        <taxon>BOP clade</taxon>
        <taxon>Pooideae</taxon>
        <taxon>Poodae</taxon>
        <taxon>Poeae</taxon>
        <taxon>Poeae Chloroplast Group 1 (Aveneae type)</taxon>
        <taxon>Aveninae</taxon>
        <taxon>Avena</taxon>
    </lineage>
</organism>
<reference evidence="1" key="1">
    <citation type="submission" date="2021-05" db="EMBL/GenBank/DDBJ databases">
        <authorList>
            <person name="Scholz U."/>
            <person name="Mascher M."/>
            <person name="Fiebig A."/>
        </authorList>
    </citation>
    <scope>NUCLEOTIDE SEQUENCE [LARGE SCALE GENOMIC DNA]</scope>
</reference>
<accession>A0ACD5YGK6</accession>
<proteinExistence type="predicted"/>
<reference evidence="1" key="2">
    <citation type="submission" date="2025-09" db="UniProtKB">
        <authorList>
            <consortium name="EnsemblPlants"/>
        </authorList>
    </citation>
    <scope>IDENTIFICATION</scope>
</reference>
<sequence>MINCSSSPTQKEVTICIPERSKQQKEAEETKSATMYATRPLSLFKSHPEAASRPPPEGRNSGYLVVKGDEDGDDDETCCWGQCGGTRVRDLPFPQDRVLTLRYTEHHGQSSTTYTDSVVFFPVPDAPLASNRYYAVVATGKRRGLVRTCSGEEDMTPCCFCRCISDVEPRPFDPADVYQQIEIVQRRRGRFTARAVAADGFPHFLYRKKYWRVYASKAKNHFDLRDAPGLDAALRSRQLADASLPTEVSTAVGKWYCPFYLVKEDGVSPSEQMDRGTFYEVALEQRWEPVGEDIRGGSKMYSTRVLVGGSLEARQVVSTGAGRHGDGYVWFRAAAGQSVGVCASVWERMRWEEYRGGWVDEEEEAGKVVGRSVLVERFVVKRMDGSVVVAFDFVHLNKVRGQ</sequence>
<dbReference type="EnsemblPlants" id="AVESA.00010b.r2.5DG1003930.1">
    <property type="protein sequence ID" value="AVESA.00010b.r2.5DG1003930.1.CDS.1"/>
    <property type="gene ID" value="AVESA.00010b.r2.5DG1003930"/>
</dbReference>
<keyword evidence="2" id="KW-1185">Reference proteome</keyword>